<dbReference type="Proteomes" id="UP000604046">
    <property type="component" value="Unassembled WGS sequence"/>
</dbReference>
<sequence length="236" mass="26467">MKRRSQGQWRLQPVWPFLLWRPTHMCICFASCLIACLHAVGFVAMSRWASQLRLAGAGFGDSGAGNRLVRRYVLADPPVRTRPPDTVSEVSTQNAEWTECLIKNPVSNAGQNALRVETWIFRTTDFGDFRRHLRIRGFENIGETSSLSCRERQIDPDVRCSECLRLLCGGYYGHLGVCVPSYPPQRDAVGCLAQSKQIDMPAPTTEEDDSGDWDGDQGRQSAFCNSLNVRLDKVSL</sequence>
<reference evidence="2" key="1">
    <citation type="submission" date="2021-02" db="EMBL/GenBank/DDBJ databases">
        <authorList>
            <person name="Dougan E. K."/>
            <person name="Rhodes N."/>
            <person name="Thang M."/>
            <person name="Chan C."/>
        </authorList>
    </citation>
    <scope>NUCLEOTIDE SEQUENCE</scope>
</reference>
<evidence type="ECO:0000313" key="3">
    <source>
        <dbReference type="Proteomes" id="UP000604046"/>
    </source>
</evidence>
<gene>
    <name evidence="2" type="primary">Smyd3</name>
    <name evidence="2" type="ORF">SNAT2548_LOCUS34196</name>
</gene>
<accession>A0A812V274</accession>
<dbReference type="EMBL" id="CAJNDS010002798">
    <property type="protein sequence ID" value="CAE7601236.1"/>
    <property type="molecule type" value="Genomic_DNA"/>
</dbReference>
<dbReference type="OrthoDB" id="424736at2759"/>
<protein>
    <submittedName>
        <fullName evidence="2">Smyd3 protein</fullName>
    </submittedName>
</protein>
<evidence type="ECO:0000313" key="2">
    <source>
        <dbReference type="EMBL" id="CAE7601236.1"/>
    </source>
</evidence>
<name>A0A812V274_9DINO</name>
<dbReference type="AlphaFoldDB" id="A0A812V274"/>
<feature type="region of interest" description="Disordered" evidence="1">
    <location>
        <begin position="199"/>
        <end position="219"/>
    </location>
</feature>
<organism evidence="2 3">
    <name type="scientific">Symbiodinium natans</name>
    <dbReference type="NCBI Taxonomy" id="878477"/>
    <lineage>
        <taxon>Eukaryota</taxon>
        <taxon>Sar</taxon>
        <taxon>Alveolata</taxon>
        <taxon>Dinophyceae</taxon>
        <taxon>Suessiales</taxon>
        <taxon>Symbiodiniaceae</taxon>
        <taxon>Symbiodinium</taxon>
    </lineage>
</organism>
<evidence type="ECO:0000256" key="1">
    <source>
        <dbReference type="SAM" id="MobiDB-lite"/>
    </source>
</evidence>
<feature type="compositionally biased region" description="Acidic residues" evidence="1">
    <location>
        <begin position="205"/>
        <end position="215"/>
    </location>
</feature>
<comment type="caution">
    <text evidence="2">The sequence shown here is derived from an EMBL/GenBank/DDBJ whole genome shotgun (WGS) entry which is preliminary data.</text>
</comment>
<proteinExistence type="predicted"/>
<keyword evidence="3" id="KW-1185">Reference proteome</keyword>